<evidence type="ECO:0000313" key="1">
    <source>
        <dbReference type="EMBL" id="GAA0904975.1"/>
    </source>
</evidence>
<evidence type="ECO:0008006" key="3">
    <source>
        <dbReference type="Google" id="ProtNLM"/>
    </source>
</evidence>
<dbReference type="EMBL" id="BAAAHG010000004">
    <property type="protein sequence ID" value="GAA0904975.1"/>
    <property type="molecule type" value="Genomic_DNA"/>
</dbReference>
<evidence type="ECO:0000313" key="2">
    <source>
        <dbReference type="Proteomes" id="UP001501005"/>
    </source>
</evidence>
<proteinExistence type="predicted"/>
<protein>
    <recommendedName>
        <fullName evidence="3">Hemin import ATP-binding protein HmuV</fullName>
    </recommendedName>
</protein>
<name>A0ABP3YSU6_9ACTN</name>
<comment type="caution">
    <text evidence="1">The sequence shown here is derived from an EMBL/GenBank/DDBJ whole genome shotgun (WGS) entry which is preliminary data.</text>
</comment>
<reference evidence="2" key="1">
    <citation type="journal article" date="2019" name="Int. J. Syst. Evol. Microbiol.">
        <title>The Global Catalogue of Microorganisms (GCM) 10K type strain sequencing project: providing services to taxonomists for standard genome sequencing and annotation.</title>
        <authorList>
            <consortium name="The Broad Institute Genomics Platform"/>
            <consortium name="The Broad Institute Genome Sequencing Center for Infectious Disease"/>
            <person name="Wu L."/>
            <person name="Ma J."/>
        </authorList>
    </citation>
    <scope>NUCLEOTIDE SEQUENCE [LARGE SCALE GENOMIC DNA]</scope>
    <source>
        <strain evidence="2">JCM 10673</strain>
    </source>
</reference>
<sequence>MVLCAGRVVADGPPGEVPSASLLSRVYEQPVEVLPHPRTGALLVIPRRDS</sequence>
<dbReference type="Proteomes" id="UP001501005">
    <property type="component" value="Unassembled WGS sequence"/>
</dbReference>
<organism evidence="1 2">
    <name type="scientific">Streptomyces thermoalcalitolerans</name>
    <dbReference type="NCBI Taxonomy" id="65605"/>
    <lineage>
        <taxon>Bacteria</taxon>
        <taxon>Bacillati</taxon>
        <taxon>Actinomycetota</taxon>
        <taxon>Actinomycetes</taxon>
        <taxon>Kitasatosporales</taxon>
        <taxon>Streptomycetaceae</taxon>
        <taxon>Streptomyces</taxon>
    </lineage>
</organism>
<gene>
    <name evidence="1" type="ORF">GCM10009549_08790</name>
</gene>
<accession>A0ABP3YSU6</accession>
<keyword evidence="2" id="KW-1185">Reference proteome</keyword>